<dbReference type="CDD" id="cd09218">
    <property type="entry name" value="TLP-PA"/>
    <property type="match status" value="1"/>
</dbReference>
<evidence type="ECO:0000313" key="1">
    <source>
        <dbReference type="EMBL" id="ONL95899.1"/>
    </source>
</evidence>
<dbReference type="PROSITE" id="PS00316">
    <property type="entry name" value="THAUMATIN_1"/>
    <property type="match status" value="1"/>
</dbReference>
<dbReference type="AlphaFoldDB" id="A0A1D6JVS5"/>
<dbReference type="PROSITE" id="PS51367">
    <property type="entry name" value="THAUMATIN_2"/>
    <property type="match status" value="1"/>
</dbReference>
<dbReference type="InParanoid" id="A0A1D6JVS5"/>
<dbReference type="SMR" id="A0A1D6JVS5"/>
<dbReference type="InterPro" id="IPR017949">
    <property type="entry name" value="Thaumatin_CS"/>
</dbReference>
<organism evidence="1">
    <name type="scientific">Zea mays</name>
    <name type="common">Maize</name>
    <dbReference type="NCBI Taxonomy" id="4577"/>
    <lineage>
        <taxon>Eukaryota</taxon>
        <taxon>Viridiplantae</taxon>
        <taxon>Streptophyta</taxon>
        <taxon>Embryophyta</taxon>
        <taxon>Tracheophyta</taxon>
        <taxon>Spermatophyta</taxon>
        <taxon>Magnoliopsida</taxon>
        <taxon>Liliopsida</taxon>
        <taxon>Poales</taxon>
        <taxon>Poaceae</taxon>
        <taxon>PACMAD clade</taxon>
        <taxon>Panicoideae</taxon>
        <taxon>Andropogonodae</taxon>
        <taxon>Andropogoneae</taxon>
        <taxon>Tripsacinae</taxon>
        <taxon>Zea</taxon>
    </lineage>
</organism>
<gene>
    <name evidence="1" type="ORF">ZEAMMB73_Zm00001d028400</name>
</gene>
<accession>A0A1D6JVS5</accession>
<proteinExistence type="predicted"/>
<dbReference type="EMBL" id="CM007647">
    <property type="protein sequence ID" value="ONL95899.1"/>
    <property type="molecule type" value="Genomic_DNA"/>
</dbReference>
<dbReference type="SUPFAM" id="SSF49870">
    <property type="entry name" value="Osmotin, thaumatin-like protein"/>
    <property type="match status" value="1"/>
</dbReference>
<dbReference type="ExpressionAtlas" id="A0A1D6JVS5">
    <property type="expression patterns" value="baseline and differential"/>
</dbReference>
<dbReference type="FunCoup" id="A0A1D6JVS5">
    <property type="interactions" value="21"/>
</dbReference>
<sequence length="345" mass="33839">MPLSAPLLCSSCFQCALLFRDPALTLRAAGARACLAAARAATFTMTNNCGYTVWPGLLSGAGTAPLPTTGFALAHGASAAVDAPAGWSGRVWARTLCAADAATGRFSCATGDCGSGAVQCNGGGAAPPATLAEFTLGGSGGLDFFDVSLVDGYNVPMLIVPAQGAGGGGSSSSSNGSAGGSSKCMATGCLVDLNGACPADLRVMAASASASASGAGGAVACRSACEAFGSPQYCCSGAYGNPNTCRPSTYSQFFKNACPRAYSYAYDDSTSTFTCATGISYAITFCPSTTSGKYSGENPQAAGVQPTNGSMVYLGGEQLATSVAAAARASQLLLAAAALAAVALL</sequence>
<reference evidence="1" key="1">
    <citation type="submission" date="2015-12" db="EMBL/GenBank/DDBJ databases">
        <title>Update maize B73 reference genome by single molecule sequencing technologies.</title>
        <authorList>
            <consortium name="Maize Genome Sequencing Project"/>
            <person name="Ware D."/>
        </authorList>
    </citation>
    <scope>NUCLEOTIDE SEQUENCE [LARGE SCALE GENOMIC DNA]</scope>
    <source>
        <tissue evidence="1">Seedling</tissue>
    </source>
</reference>
<name>A0A1D6JVS5_MAIZE</name>
<dbReference type="PRINTS" id="PR00347">
    <property type="entry name" value="THAUMATIN"/>
</dbReference>
<dbReference type="FunFam" id="2.60.110.10:FF:000001">
    <property type="entry name" value="THAUMATIN-LIKE PROTEIN 1"/>
    <property type="match status" value="1"/>
</dbReference>
<dbReference type="Pfam" id="PF00314">
    <property type="entry name" value="Thaumatin"/>
    <property type="match status" value="1"/>
</dbReference>
<dbReference type="Gene3D" id="2.60.110.10">
    <property type="entry name" value="Thaumatin"/>
    <property type="match status" value="1"/>
</dbReference>
<dbReference type="SMART" id="SM00205">
    <property type="entry name" value="THN"/>
    <property type="match status" value="1"/>
</dbReference>
<dbReference type="PANTHER" id="PTHR31048">
    <property type="entry name" value="OS03G0233200 PROTEIN"/>
    <property type="match status" value="1"/>
</dbReference>
<protein>
    <submittedName>
        <fullName evidence="1">Pathogenesis-related thaumatin superfamily protein</fullName>
    </submittedName>
</protein>
<dbReference type="InterPro" id="IPR037176">
    <property type="entry name" value="Osmotin/thaumatin-like_sf"/>
</dbReference>
<dbReference type="InterPro" id="IPR001938">
    <property type="entry name" value="Thaumatin"/>
</dbReference>